<dbReference type="RefSeq" id="WP_203960460.1">
    <property type="nucleotide sequence ID" value="NZ_AP023355.1"/>
</dbReference>
<keyword evidence="3" id="KW-1003">Cell membrane</keyword>
<evidence type="ECO:0000256" key="6">
    <source>
        <dbReference type="ARBA" id="ARBA00023136"/>
    </source>
</evidence>
<feature type="transmembrane region" description="Helical" evidence="7">
    <location>
        <begin position="220"/>
        <end position="243"/>
    </location>
</feature>
<evidence type="ECO:0000256" key="4">
    <source>
        <dbReference type="ARBA" id="ARBA00022692"/>
    </source>
</evidence>
<comment type="subcellular location">
    <subcellularLocation>
        <location evidence="1">Cell membrane</location>
        <topology evidence="1">Multi-pass membrane protein</topology>
    </subcellularLocation>
</comment>
<protein>
    <recommendedName>
        <fullName evidence="8">ABC transmembrane type-1 domain-containing protein</fullName>
    </recommendedName>
</protein>
<feature type="transmembrane region" description="Helical" evidence="7">
    <location>
        <begin position="92"/>
        <end position="112"/>
    </location>
</feature>
<dbReference type="Gene3D" id="1.10.3720.10">
    <property type="entry name" value="MetI-like"/>
    <property type="match status" value="2"/>
</dbReference>
<feature type="transmembrane region" description="Helical" evidence="7">
    <location>
        <begin position="333"/>
        <end position="355"/>
    </location>
</feature>
<feature type="domain" description="ABC transmembrane type-1" evidence="8">
    <location>
        <begin position="390"/>
        <end position="580"/>
    </location>
</feature>
<evidence type="ECO:0000256" key="1">
    <source>
        <dbReference type="ARBA" id="ARBA00004651"/>
    </source>
</evidence>
<evidence type="ECO:0000259" key="8">
    <source>
        <dbReference type="PROSITE" id="PS50928"/>
    </source>
</evidence>
<keyword evidence="6 7" id="KW-0472">Membrane</keyword>
<dbReference type="PROSITE" id="PS50928">
    <property type="entry name" value="ABC_TM1"/>
    <property type="match status" value="2"/>
</dbReference>
<sequence>MTTAPPSRMRPVDRLLVLDDAGPVRRDRVRPETRRAYLYLAPATLVVGGLLVWPAIRTVVDSLTIGCRGVCLANFTDAWSDPLARRALLRTLAWAVALPVVLTAVGYLLAVVSRRVRRAGVLTVVLVAPMALPMLATAVSFRLLYDPDPSRGLVTALLGRLVGSHAPQALGPGLVTFAMMSAFVWAYLGLSVVVFRRVLDAIPSQQVSMIMAETGRRREVYRWLYWPILRRVAALLVGLAGLFSARSFDLLLALVPGSSQPAGEVLALHVWRYGAGPTAGPAAALSVLWFAVLALTVVLPLISFRAQWRMPPVDVTVWDRHLPARYSGLRHRLAQALCVAAIVLWLIPALLLVFASLHADATLASDGLSGALSLASFAEVLGAGGMLGNYLGTGLFALLVAVLVVAFAGPAAYALGWLRPPGRGTVLTIVVVCATVPVQAITIPLVQTLGAARLSGTGQAFVLAHLALGIPLTTALLYGAFGSLSPEQMRQAVIHHGADQAGPARATLTQVGPNLFAAGVLQFVQVWNDVAVGLLFAPPQLSPIGLSLLGQLRYYTTGTGHVAGATVLFSVVPLVAVMVARKQLVRLLMAGVSGNWQAKPTKR</sequence>
<dbReference type="InterPro" id="IPR000515">
    <property type="entry name" value="MetI-like"/>
</dbReference>
<dbReference type="KEGG" id="atl:Athai_11010"/>
<proteinExistence type="predicted"/>
<dbReference type="PANTHER" id="PTHR43227">
    <property type="entry name" value="BLL4140 PROTEIN"/>
    <property type="match status" value="1"/>
</dbReference>
<evidence type="ECO:0000313" key="10">
    <source>
        <dbReference type="Proteomes" id="UP000611640"/>
    </source>
</evidence>
<gene>
    <name evidence="9" type="ORF">Athai_11010</name>
</gene>
<keyword evidence="2" id="KW-0813">Transport</keyword>
<dbReference type="SUPFAM" id="SSF161098">
    <property type="entry name" value="MetI-like"/>
    <property type="match status" value="2"/>
</dbReference>
<feature type="transmembrane region" description="Helical" evidence="7">
    <location>
        <begin position="174"/>
        <end position="199"/>
    </location>
</feature>
<evidence type="ECO:0000256" key="5">
    <source>
        <dbReference type="ARBA" id="ARBA00022989"/>
    </source>
</evidence>
<feature type="transmembrane region" description="Helical" evidence="7">
    <location>
        <begin position="282"/>
        <end position="302"/>
    </location>
</feature>
<feature type="transmembrane region" description="Helical" evidence="7">
    <location>
        <begin position="36"/>
        <end position="56"/>
    </location>
</feature>
<evidence type="ECO:0000256" key="3">
    <source>
        <dbReference type="ARBA" id="ARBA00022475"/>
    </source>
</evidence>
<accession>A0A7R7DL39</accession>
<feature type="transmembrane region" description="Helical" evidence="7">
    <location>
        <begin position="119"/>
        <end position="145"/>
    </location>
</feature>
<keyword evidence="5 7" id="KW-1133">Transmembrane helix</keyword>
<reference evidence="9 10" key="1">
    <citation type="submission" date="2020-08" db="EMBL/GenBank/DDBJ databases">
        <title>Whole genome shotgun sequence of Actinocatenispora thailandica NBRC 105041.</title>
        <authorList>
            <person name="Komaki H."/>
            <person name="Tamura T."/>
        </authorList>
    </citation>
    <scope>NUCLEOTIDE SEQUENCE [LARGE SCALE GENOMIC DNA]</scope>
    <source>
        <strain evidence="9 10">NBRC 105041</strain>
    </source>
</reference>
<dbReference type="Proteomes" id="UP000611640">
    <property type="component" value="Chromosome"/>
</dbReference>
<organism evidence="9 10">
    <name type="scientific">Actinocatenispora thailandica</name>
    <dbReference type="NCBI Taxonomy" id="227318"/>
    <lineage>
        <taxon>Bacteria</taxon>
        <taxon>Bacillati</taxon>
        <taxon>Actinomycetota</taxon>
        <taxon>Actinomycetes</taxon>
        <taxon>Micromonosporales</taxon>
        <taxon>Micromonosporaceae</taxon>
        <taxon>Actinocatenispora</taxon>
    </lineage>
</organism>
<dbReference type="GO" id="GO:0005886">
    <property type="term" value="C:plasma membrane"/>
    <property type="evidence" value="ECO:0007669"/>
    <property type="project" value="UniProtKB-SubCell"/>
</dbReference>
<dbReference type="InterPro" id="IPR050809">
    <property type="entry name" value="UgpAE/MalFG_permease"/>
</dbReference>
<dbReference type="GO" id="GO:0055085">
    <property type="term" value="P:transmembrane transport"/>
    <property type="evidence" value="ECO:0007669"/>
    <property type="project" value="InterPro"/>
</dbReference>
<dbReference type="PANTHER" id="PTHR43227:SF8">
    <property type="entry name" value="DIACETYLCHITOBIOSE UPTAKE SYSTEM PERMEASE PROTEIN DASB"/>
    <property type="match status" value="1"/>
</dbReference>
<dbReference type="EMBL" id="AP023355">
    <property type="protein sequence ID" value="BCJ33598.1"/>
    <property type="molecule type" value="Genomic_DNA"/>
</dbReference>
<feature type="transmembrane region" description="Helical" evidence="7">
    <location>
        <begin position="424"/>
        <end position="446"/>
    </location>
</feature>
<evidence type="ECO:0000256" key="7">
    <source>
        <dbReference type="SAM" id="Phobius"/>
    </source>
</evidence>
<evidence type="ECO:0000313" key="9">
    <source>
        <dbReference type="EMBL" id="BCJ33598.1"/>
    </source>
</evidence>
<feature type="domain" description="ABC transmembrane type-1" evidence="8">
    <location>
        <begin position="88"/>
        <end position="303"/>
    </location>
</feature>
<feature type="transmembrane region" description="Helical" evidence="7">
    <location>
        <begin position="395"/>
        <end position="418"/>
    </location>
</feature>
<dbReference type="InterPro" id="IPR035906">
    <property type="entry name" value="MetI-like_sf"/>
</dbReference>
<keyword evidence="4 7" id="KW-0812">Transmembrane</keyword>
<feature type="transmembrane region" description="Helical" evidence="7">
    <location>
        <begin position="562"/>
        <end position="580"/>
    </location>
</feature>
<feature type="transmembrane region" description="Helical" evidence="7">
    <location>
        <begin position="458"/>
        <end position="481"/>
    </location>
</feature>
<keyword evidence="10" id="KW-1185">Reference proteome</keyword>
<evidence type="ECO:0000256" key="2">
    <source>
        <dbReference type="ARBA" id="ARBA00022448"/>
    </source>
</evidence>
<dbReference type="AlphaFoldDB" id="A0A7R7DL39"/>
<name>A0A7R7DL39_9ACTN</name>